<sequence>MQHRFSESVLQRYDFYSKGQRKTGRTSQRTRLRTKVLLCY</sequence>
<comment type="caution">
    <text evidence="1">The sequence shown here is derived from an EMBL/GenBank/DDBJ whole genome shotgun (WGS) entry which is preliminary data.</text>
</comment>
<organism evidence="1 2">
    <name type="scientific">Bacteroides stercoris ATCC 43183</name>
    <dbReference type="NCBI Taxonomy" id="449673"/>
    <lineage>
        <taxon>Bacteria</taxon>
        <taxon>Pseudomonadati</taxon>
        <taxon>Bacteroidota</taxon>
        <taxon>Bacteroidia</taxon>
        <taxon>Bacteroidales</taxon>
        <taxon>Bacteroidaceae</taxon>
        <taxon>Bacteroides</taxon>
    </lineage>
</organism>
<gene>
    <name evidence="1" type="ORF">BACSTE_02146</name>
</gene>
<evidence type="ECO:0000313" key="2">
    <source>
        <dbReference type="Proteomes" id="UP000004713"/>
    </source>
</evidence>
<reference evidence="1 2" key="1">
    <citation type="submission" date="2007-11" db="EMBL/GenBank/DDBJ databases">
        <title>Draft genome sequence of Bacteroides stercoris(ATCC 43183).</title>
        <authorList>
            <person name="Sudarsanam P."/>
            <person name="Ley R."/>
            <person name="Guruge J."/>
            <person name="Turnbaugh P.J."/>
            <person name="Mahowald M."/>
            <person name="Liep D."/>
            <person name="Gordon J."/>
        </authorList>
    </citation>
    <scope>NUCLEOTIDE SEQUENCE [LARGE SCALE GENOMIC DNA]</scope>
    <source>
        <strain evidence="1 2">ATCC 43183</strain>
    </source>
</reference>
<dbReference type="EMBL" id="ABFZ02000020">
    <property type="protein sequence ID" value="EDS14461.1"/>
    <property type="molecule type" value="Genomic_DNA"/>
</dbReference>
<proteinExistence type="predicted"/>
<dbReference type="HOGENOM" id="CLU_3285243_0_0_10"/>
<evidence type="ECO:0000313" key="1">
    <source>
        <dbReference type="EMBL" id="EDS14461.1"/>
    </source>
</evidence>
<reference evidence="1 2" key="2">
    <citation type="submission" date="2007-11" db="EMBL/GenBank/DDBJ databases">
        <authorList>
            <person name="Fulton L."/>
            <person name="Clifton S."/>
            <person name="Fulton B."/>
            <person name="Xu J."/>
            <person name="Minx P."/>
            <person name="Pepin K.H."/>
            <person name="Johnson M."/>
            <person name="Thiruvilangam P."/>
            <person name="Bhonagiri V."/>
            <person name="Nash W.E."/>
            <person name="Mardis E.R."/>
            <person name="Wilson R.K."/>
        </authorList>
    </citation>
    <scope>NUCLEOTIDE SEQUENCE [LARGE SCALE GENOMIC DNA]</scope>
    <source>
        <strain evidence="1 2">ATCC 43183</strain>
    </source>
</reference>
<name>B0NRN5_BACSE</name>
<dbReference type="AlphaFoldDB" id="B0NRN5"/>
<accession>B0NRN5</accession>
<protein>
    <submittedName>
        <fullName evidence="1">Uncharacterized protein</fullName>
    </submittedName>
</protein>
<dbReference type="Proteomes" id="UP000004713">
    <property type="component" value="Unassembled WGS sequence"/>
</dbReference>